<name>A0A8J3E8M4_9GAMM</name>
<gene>
    <name evidence="2" type="ORF">GCM10010995_10260</name>
</gene>
<keyword evidence="3" id="KW-1185">Reference proteome</keyword>
<feature type="chain" id="PRO_5035160841" evidence="1">
    <location>
        <begin position="24"/>
        <end position="113"/>
    </location>
</feature>
<dbReference type="EMBL" id="BMJS01000008">
    <property type="protein sequence ID" value="GGF95005.1"/>
    <property type="molecule type" value="Genomic_DNA"/>
</dbReference>
<dbReference type="AlphaFoldDB" id="A0A8J3E8M4"/>
<reference evidence="2" key="2">
    <citation type="submission" date="2020-09" db="EMBL/GenBank/DDBJ databases">
        <authorList>
            <person name="Sun Q."/>
            <person name="Zhou Y."/>
        </authorList>
    </citation>
    <scope>NUCLEOTIDE SEQUENCE</scope>
    <source>
        <strain evidence="2">CGMCC 1.15758</strain>
    </source>
</reference>
<dbReference type="Pfam" id="PF11006">
    <property type="entry name" value="DUF2845"/>
    <property type="match status" value="1"/>
</dbReference>
<dbReference type="RefSeq" id="WP_117002002.1">
    <property type="nucleotide sequence ID" value="NZ_BMJS01000008.1"/>
</dbReference>
<evidence type="ECO:0000313" key="2">
    <source>
        <dbReference type="EMBL" id="GGF95005.1"/>
    </source>
</evidence>
<protein>
    <submittedName>
        <fullName evidence="2">Uncharacterized protein</fullName>
    </submittedName>
</protein>
<evidence type="ECO:0000313" key="3">
    <source>
        <dbReference type="Proteomes" id="UP000636949"/>
    </source>
</evidence>
<accession>A0A8J3E8M4</accession>
<dbReference type="OrthoDB" id="5625762at2"/>
<organism evidence="2 3">
    <name type="scientific">Cysteiniphilum litorale</name>
    <dbReference type="NCBI Taxonomy" id="2056700"/>
    <lineage>
        <taxon>Bacteria</taxon>
        <taxon>Pseudomonadati</taxon>
        <taxon>Pseudomonadota</taxon>
        <taxon>Gammaproteobacteria</taxon>
        <taxon>Thiotrichales</taxon>
        <taxon>Fastidiosibacteraceae</taxon>
        <taxon>Cysteiniphilum</taxon>
    </lineage>
</organism>
<feature type="signal peptide" evidence="1">
    <location>
        <begin position="1"/>
        <end position="23"/>
    </location>
</feature>
<sequence>MKKSSFLLLIPASLLFIGTSTYAATDSKAPTSTPTIQLNCNGNVLNLGQTQAEVTKACGEASSTRSSKKHNSTSLYYKTPEATASIENKTKLKFVNDKLVEISYERENKKFDD</sequence>
<proteinExistence type="predicted"/>
<dbReference type="Proteomes" id="UP000636949">
    <property type="component" value="Unassembled WGS sequence"/>
</dbReference>
<dbReference type="InterPro" id="IPR021268">
    <property type="entry name" value="DUF2845"/>
</dbReference>
<keyword evidence="1" id="KW-0732">Signal</keyword>
<comment type="caution">
    <text evidence="2">The sequence shown here is derived from an EMBL/GenBank/DDBJ whole genome shotgun (WGS) entry which is preliminary data.</text>
</comment>
<reference evidence="2" key="1">
    <citation type="journal article" date="2014" name="Int. J. Syst. Evol. Microbiol.">
        <title>Complete genome sequence of Corynebacterium casei LMG S-19264T (=DSM 44701T), isolated from a smear-ripened cheese.</title>
        <authorList>
            <consortium name="US DOE Joint Genome Institute (JGI-PGF)"/>
            <person name="Walter F."/>
            <person name="Albersmeier A."/>
            <person name="Kalinowski J."/>
            <person name="Ruckert C."/>
        </authorList>
    </citation>
    <scope>NUCLEOTIDE SEQUENCE</scope>
    <source>
        <strain evidence="2">CGMCC 1.15758</strain>
    </source>
</reference>
<evidence type="ECO:0000256" key="1">
    <source>
        <dbReference type="SAM" id="SignalP"/>
    </source>
</evidence>